<dbReference type="Proteomes" id="UP001194746">
    <property type="component" value="Unassembled WGS sequence"/>
</dbReference>
<reference evidence="1" key="2">
    <citation type="submission" date="2020-02" db="EMBL/GenBank/DDBJ databases">
        <authorList>
            <person name="Gilchrist C.L.M."/>
            <person name="Chooi Y.-H."/>
        </authorList>
    </citation>
    <scope>NUCLEOTIDE SEQUENCE</scope>
    <source>
        <strain evidence="1">MST-FP2251</strain>
    </source>
</reference>
<gene>
    <name evidence="1" type="ORF">FE257_009736</name>
</gene>
<accession>A0AAD4CKW6</accession>
<evidence type="ECO:0000313" key="2">
    <source>
        <dbReference type="Proteomes" id="UP001194746"/>
    </source>
</evidence>
<comment type="caution">
    <text evidence="1">The sequence shown here is derived from an EMBL/GenBank/DDBJ whole genome shotgun (WGS) entry which is preliminary data.</text>
</comment>
<dbReference type="AlphaFoldDB" id="A0AAD4CKW6"/>
<organism evidence="1 2">
    <name type="scientific">Aspergillus nanangensis</name>
    <dbReference type="NCBI Taxonomy" id="2582783"/>
    <lineage>
        <taxon>Eukaryota</taxon>
        <taxon>Fungi</taxon>
        <taxon>Dikarya</taxon>
        <taxon>Ascomycota</taxon>
        <taxon>Pezizomycotina</taxon>
        <taxon>Eurotiomycetes</taxon>
        <taxon>Eurotiomycetidae</taxon>
        <taxon>Eurotiales</taxon>
        <taxon>Aspergillaceae</taxon>
        <taxon>Aspergillus</taxon>
        <taxon>Aspergillus subgen. Circumdati</taxon>
    </lineage>
</organism>
<name>A0AAD4CKW6_ASPNN</name>
<reference evidence="1" key="1">
    <citation type="journal article" date="2019" name="Beilstein J. Org. Chem.">
        <title>Nanangenines: drimane sesquiterpenoids as the dominant metabolite cohort of a novel Australian fungus, Aspergillus nanangensis.</title>
        <authorList>
            <person name="Lacey H.J."/>
            <person name="Gilchrist C.L.M."/>
            <person name="Crombie A."/>
            <person name="Kalaitzis J.A."/>
            <person name="Vuong D."/>
            <person name="Rutledge P.J."/>
            <person name="Turner P."/>
            <person name="Pitt J.I."/>
            <person name="Lacey E."/>
            <person name="Chooi Y.H."/>
            <person name="Piggott A.M."/>
        </authorList>
    </citation>
    <scope>NUCLEOTIDE SEQUENCE</scope>
    <source>
        <strain evidence="1">MST-FP2251</strain>
    </source>
</reference>
<dbReference type="EMBL" id="VCAU01000058">
    <property type="protein sequence ID" value="KAF9887643.1"/>
    <property type="molecule type" value="Genomic_DNA"/>
</dbReference>
<sequence length="324" mass="36972">MARTKQTARKPCQYTPRQIYQFPDHTGQTYTVVDPSGCDAITKLSVHLYSLGPLTVSSEDVGELLLRSRPFTDWGNARNKWPRVDVYPPLASIEACIEHHQREKVHRQNAKLELHRQVAASAGEDGDDAQEAVAKLRGREPLPHIVPTWCCSGKFWVDRYTSMQRYRSFILVVPEDCASWGDVERTGLWVVKFDQDVTDEMQLSVDDARLLDESDSGGPEEWVVAHKRAFGPPVCIQRLMLSQTELIESRGGGYDHDFFNLPSTLMDEWIHLTQVFWDCTYSKPCCDGCDEGERHDDCELDLTEHVFDEDGQCLECRRFLDSTG</sequence>
<protein>
    <submittedName>
        <fullName evidence="1">Uncharacterized protein</fullName>
    </submittedName>
</protein>
<evidence type="ECO:0000313" key="1">
    <source>
        <dbReference type="EMBL" id="KAF9887643.1"/>
    </source>
</evidence>
<proteinExistence type="predicted"/>
<keyword evidence="2" id="KW-1185">Reference proteome</keyword>